<keyword evidence="8 16" id="KW-0812">Transmembrane</keyword>
<comment type="similarity">
    <text evidence="2">Belongs to the CpsD/CapB family.</text>
</comment>
<keyword evidence="7" id="KW-0808">Transferase</keyword>
<proteinExistence type="inferred from homology"/>
<keyword evidence="11" id="KW-0067">ATP-binding</keyword>
<dbReference type="SUPFAM" id="SSF52540">
    <property type="entry name" value="P-loop containing nucleoside triphosphate hydrolases"/>
    <property type="match status" value="1"/>
</dbReference>
<keyword evidence="12 16" id="KW-1133">Transmembrane helix</keyword>
<dbReference type="InterPro" id="IPR005702">
    <property type="entry name" value="Wzc-like_C"/>
</dbReference>
<dbReference type="EMBL" id="FTOB01000002">
    <property type="protein sequence ID" value="SIS51609.1"/>
    <property type="molecule type" value="Genomic_DNA"/>
</dbReference>
<keyword evidence="10" id="KW-0418">Kinase</keyword>
<evidence type="ECO:0000256" key="4">
    <source>
        <dbReference type="ARBA" id="ARBA00011903"/>
    </source>
</evidence>
<keyword evidence="21" id="KW-1185">Reference proteome</keyword>
<keyword evidence="13 16" id="KW-0472">Membrane</keyword>
<evidence type="ECO:0000256" key="14">
    <source>
        <dbReference type="ARBA" id="ARBA00023137"/>
    </source>
</evidence>
<evidence type="ECO:0000256" key="9">
    <source>
        <dbReference type="ARBA" id="ARBA00022741"/>
    </source>
</evidence>
<evidence type="ECO:0000256" key="13">
    <source>
        <dbReference type="ARBA" id="ARBA00023136"/>
    </source>
</evidence>
<evidence type="ECO:0000313" key="20">
    <source>
        <dbReference type="EMBL" id="SIS51609.1"/>
    </source>
</evidence>
<dbReference type="PANTHER" id="PTHR32309">
    <property type="entry name" value="TYROSINE-PROTEIN KINASE"/>
    <property type="match status" value="1"/>
</dbReference>
<dbReference type="InterPro" id="IPR050445">
    <property type="entry name" value="Bact_polysacc_biosynth/exp"/>
</dbReference>
<dbReference type="InterPro" id="IPR027417">
    <property type="entry name" value="P-loop_NTPase"/>
</dbReference>
<evidence type="ECO:0000256" key="11">
    <source>
        <dbReference type="ARBA" id="ARBA00022840"/>
    </source>
</evidence>
<evidence type="ECO:0000313" key="21">
    <source>
        <dbReference type="Proteomes" id="UP000185728"/>
    </source>
</evidence>
<keyword evidence="9" id="KW-0547">Nucleotide-binding</keyword>
<evidence type="ECO:0000256" key="15">
    <source>
        <dbReference type="ARBA" id="ARBA00051245"/>
    </source>
</evidence>
<evidence type="ECO:0000256" key="3">
    <source>
        <dbReference type="ARBA" id="ARBA00008883"/>
    </source>
</evidence>
<dbReference type="Pfam" id="PF13807">
    <property type="entry name" value="GNVR"/>
    <property type="match status" value="1"/>
</dbReference>
<gene>
    <name evidence="20" type="ORF">SAMN05421766_102516</name>
</gene>
<dbReference type="InterPro" id="IPR003856">
    <property type="entry name" value="LPS_length_determ_N"/>
</dbReference>
<feature type="domain" description="Polysaccharide chain length determinant N-terminal" evidence="17">
    <location>
        <begin position="12"/>
        <end position="106"/>
    </location>
</feature>
<keyword evidence="14" id="KW-0829">Tyrosine-protein kinase</keyword>
<evidence type="ECO:0000256" key="6">
    <source>
        <dbReference type="ARBA" id="ARBA00022519"/>
    </source>
</evidence>
<dbReference type="Pfam" id="PF02706">
    <property type="entry name" value="Wzz"/>
    <property type="match status" value="1"/>
</dbReference>
<feature type="transmembrane region" description="Helical" evidence="16">
    <location>
        <begin position="493"/>
        <end position="512"/>
    </location>
</feature>
<dbReference type="Gene3D" id="3.40.50.300">
    <property type="entry name" value="P-loop containing nucleotide triphosphate hydrolases"/>
    <property type="match status" value="1"/>
</dbReference>
<protein>
    <recommendedName>
        <fullName evidence="4">non-specific protein-tyrosine kinase</fullName>
        <ecNumber evidence="4">2.7.10.2</ecNumber>
    </recommendedName>
</protein>
<organism evidence="20 21">
    <name type="scientific">Zobellia uliginosa</name>
    <dbReference type="NCBI Taxonomy" id="143224"/>
    <lineage>
        <taxon>Bacteria</taxon>
        <taxon>Pseudomonadati</taxon>
        <taxon>Bacteroidota</taxon>
        <taxon>Flavobacteriia</taxon>
        <taxon>Flavobacteriales</taxon>
        <taxon>Flavobacteriaceae</taxon>
        <taxon>Zobellia</taxon>
    </lineage>
</organism>
<keyword evidence="6" id="KW-0997">Cell inner membrane</keyword>
<evidence type="ECO:0000259" key="17">
    <source>
        <dbReference type="Pfam" id="PF02706"/>
    </source>
</evidence>
<feature type="domain" description="Tyrosine-protein kinase G-rich" evidence="19">
    <location>
        <begin position="438"/>
        <end position="514"/>
    </location>
</feature>
<dbReference type="CDD" id="cd05387">
    <property type="entry name" value="BY-kinase"/>
    <property type="match status" value="1"/>
</dbReference>
<dbReference type="PANTHER" id="PTHR32309:SF13">
    <property type="entry name" value="FERRIC ENTEROBACTIN TRANSPORT PROTEIN FEPE"/>
    <property type="match status" value="1"/>
</dbReference>
<comment type="caution">
    <text evidence="20">The sequence shown here is derived from an EMBL/GenBank/DDBJ whole genome shotgun (WGS) entry which is preliminary data.</text>
</comment>
<keyword evidence="5" id="KW-1003">Cell membrane</keyword>
<dbReference type="InterPro" id="IPR032807">
    <property type="entry name" value="GNVR"/>
</dbReference>
<evidence type="ECO:0000259" key="18">
    <source>
        <dbReference type="Pfam" id="PF13614"/>
    </source>
</evidence>
<evidence type="ECO:0000256" key="5">
    <source>
        <dbReference type="ARBA" id="ARBA00022475"/>
    </source>
</evidence>
<dbReference type="InterPro" id="IPR025669">
    <property type="entry name" value="AAA_dom"/>
</dbReference>
<dbReference type="EC" id="2.7.10.2" evidence="4"/>
<name>A0ABY1KRW4_9FLAO</name>
<feature type="transmembrane region" description="Helical" evidence="16">
    <location>
        <begin position="26"/>
        <end position="45"/>
    </location>
</feature>
<evidence type="ECO:0000256" key="2">
    <source>
        <dbReference type="ARBA" id="ARBA00007316"/>
    </source>
</evidence>
<feature type="domain" description="AAA" evidence="18">
    <location>
        <begin position="592"/>
        <end position="728"/>
    </location>
</feature>
<accession>A0ABY1KRW4</accession>
<evidence type="ECO:0000256" key="1">
    <source>
        <dbReference type="ARBA" id="ARBA00004429"/>
    </source>
</evidence>
<evidence type="ECO:0000256" key="7">
    <source>
        <dbReference type="ARBA" id="ARBA00022679"/>
    </source>
</evidence>
<evidence type="ECO:0000256" key="12">
    <source>
        <dbReference type="ARBA" id="ARBA00022989"/>
    </source>
</evidence>
<evidence type="ECO:0000256" key="16">
    <source>
        <dbReference type="SAM" id="Phobius"/>
    </source>
</evidence>
<dbReference type="NCBIfam" id="TIGR01007">
    <property type="entry name" value="eps_fam"/>
    <property type="match status" value="1"/>
</dbReference>
<sequence length="793" mass="88796">MSLNTQNSMSNNSFDFKEILNTYMAYWKWFLFSVVLALLIAYVNIRYATPKFAVQTQIQILDEKSSGSELDMFRDLEVFGGQKTKVEDEIQIINSRSNWVEVVKELGLSTKIYVQGNIIESELYKNPPVKVNFIAPDSVINRAKLNFFLTISSSTTFGYTEEEDKPVKIYAFGKNISTPIGDIVITPNVATLENYKNKTLRVSIQPIDDTAQAYRGSLLVSAADEYSNILNIRMEDAIQEKAKDILDALVRVYNKNAIEDKQIIADRTSNFIEERIANIATRLSSVDQSAKDFKTEKGVTDIASEANINLNVGVANQQELANARNQLNMAASMQEMVQQQDGYEVLPTNIGLSDPTIANTTERYNQLVLERKRLLKSSNEKNPVIVNLDQQIAGLKRSMQSSLSSTVNNLGMTVNSLSGQQARFNSKIYSAPANEKALRDITRKQQTTESLYLYLLQKREESQIAVASTSPKSKIIDKAYAVSKTPVSPKKPIIYLASFILGLFIPFSIIYVKDLLDNKIHNMHSLEKYVNDIPVLGELPSIGKKEEKLVVKEDRSVLAESLRIIRTNLDYILKTKKKDGKGNVVYVTSSVPGEGKTFLSTNLSMILASTNKRVLLVGADIRNPKLYSFFTSGDIDKMAKPSRNKDAGLTEYLYDNTLNVKDIVNPMLVHQNTIDVIYSGRIPPNPAELLMSGRVEELLAEVSKLYDYVIVDTAPLMVVTDTLLISDYADLLVYVTRAGVTEISAVEFPLKLQQEGKIKGLSFVVNDVDASNLGYGGKYGYGYGKTQKKWWKF</sequence>
<comment type="catalytic activity">
    <reaction evidence="15">
        <text>L-tyrosyl-[protein] + ATP = O-phospho-L-tyrosyl-[protein] + ADP + H(+)</text>
        <dbReference type="Rhea" id="RHEA:10596"/>
        <dbReference type="Rhea" id="RHEA-COMP:10136"/>
        <dbReference type="Rhea" id="RHEA-COMP:20101"/>
        <dbReference type="ChEBI" id="CHEBI:15378"/>
        <dbReference type="ChEBI" id="CHEBI:30616"/>
        <dbReference type="ChEBI" id="CHEBI:46858"/>
        <dbReference type="ChEBI" id="CHEBI:61978"/>
        <dbReference type="ChEBI" id="CHEBI:456216"/>
        <dbReference type="EC" id="2.7.10.2"/>
    </reaction>
</comment>
<evidence type="ECO:0000259" key="19">
    <source>
        <dbReference type="Pfam" id="PF13807"/>
    </source>
</evidence>
<dbReference type="Pfam" id="PF13614">
    <property type="entry name" value="AAA_31"/>
    <property type="match status" value="1"/>
</dbReference>
<reference evidence="20 21" key="1">
    <citation type="submission" date="2017-01" db="EMBL/GenBank/DDBJ databases">
        <authorList>
            <person name="Varghese N."/>
            <person name="Submissions S."/>
        </authorList>
    </citation>
    <scope>NUCLEOTIDE SEQUENCE [LARGE SCALE GENOMIC DNA]</scope>
    <source>
        <strain evidence="20 21">DSM 2061</strain>
    </source>
</reference>
<comment type="subcellular location">
    <subcellularLocation>
        <location evidence="1">Cell inner membrane</location>
        <topology evidence="1">Multi-pass membrane protein</topology>
    </subcellularLocation>
</comment>
<dbReference type="Proteomes" id="UP000185728">
    <property type="component" value="Unassembled WGS sequence"/>
</dbReference>
<evidence type="ECO:0000256" key="8">
    <source>
        <dbReference type="ARBA" id="ARBA00022692"/>
    </source>
</evidence>
<evidence type="ECO:0000256" key="10">
    <source>
        <dbReference type="ARBA" id="ARBA00022777"/>
    </source>
</evidence>
<comment type="similarity">
    <text evidence="3">Belongs to the etk/wzc family.</text>
</comment>
<dbReference type="RefSeq" id="WP_245799986.1">
    <property type="nucleotide sequence ID" value="NZ_FTOB01000002.1"/>
</dbReference>